<keyword evidence="2" id="KW-1185">Reference proteome</keyword>
<dbReference type="Proteomes" id="UP000010808">
    <property type="component" value="Chromosome"/>
</dbReference>
<organism evidence="1 2">
    <name type="scientific">Maridesulfovibrio hydrothermalis AM13 = DSM 14728</name>
    <dbReference type="NCBI Taxonomy" id="1121451"/>
    <lineage>
        <taxon>Bacteria</taxon>
        <taxon>Pseudomonadati</taxon>
        <taxon>Thermodesulfobacteriota</taxon>
        <taxon>Desulfovibrionia</taxon>
        <taxon>Desulfovibrionales</taxon>
        <taxon>Desulfovibrionaceae</taxon>
        <taxon>Maridesulfovibrio</taxon>
    </lineage>
</organism>
<dbReference type="PANTHER" id="PTHR34801:SF6">
    <property type="entry name" value="SLL1620 PROTEIN"/>
    <property type="match status" value="1"/>
</dbReference>
<dbReference type="PANTHER" id="PTHR34801">
    <property type="entry name" value="EXPRESSED PROTEIN"/>
    <property type="match status" value="1"/>
</dbReference>
<dbReference type="EMBL" id="FO203522">
    <property type="protein sequence ID" value="CCO23863.1"/>
    <property type="molecule type" value="Genomic_DNA"/>
</dbReference>
<dbReference type="PIRSF" id="PIRSF026426">
    <property type="entry name" value="DUF1499"/>
    <property type="match status" value="1"/>
</dbReference>
<proteinExistence type="predicted"/>
<evidence type="ECO:0008006" key="3">
    <source>
        <dbReference type="Google" id="ProtNLM"/>
    </source>
</evidence>
<sequence length="158" mass="17471">MLYRLHMLYKILLPVLAILGLAFITCACSSSKPDSLGVTDGKLSPCPESPNCVLSQASDKEHAIAPLSATGSTGEVMKQLKGCLEKIDGLKNITIEGPYLHAEFSSKVFRFVDDLECFYNAGKGQIEIRSAARLGYTDFSVNRKRVEILRRLFEAQKR</sequence>
<dbReference type="STRING" id="1121451.DESAM_21586"/>
<dbReference type="HOGENOM" id="CLU_105603_3_0_7"/>
<dbReference type="PATRIC" id="fig|1121451.3.peg.1826"/>
<dbReference type="PROSITE" id="PS51257">
    <property type="entry name" value="PROKAR_LIPOPROTEIN"/>
    <property type="match status" value="1"/>
</dbReference>
<dbReference type="Pfam" id="PF07386">
    <property type="entry name" value="DUF1499"/>
    <property type="match status" value="1"/>
</dbReference>
<protein>
    <recommendedName>
        <fullName evidence="3">DUF1499 domain-containing protein</fullName>
    </recommendedName>
</protein>
<accession>L0RAR4</accession>
<reference evidence="1 2" key="1">
    <citation type="submission" date="2012-10" db="EMBL/GenBank/DDBJ databases">
        <authorList>
            <person name="Genoscope - CEA"/>
        </authorList>
    </citation>
    <scope>NUCLEOTIDE SEQUENCE [LARGE SCALE GENOMIC DNA]</scope>
    <source>
        <strain evidence="2">AM13 / DSM 14728</strain>
    </source>
</reference>
<gene>
    <name evidence="1" type="ORF">DESAM_21586</name>
</gene>
<evidence type="ECO:0000313" key="1">
    <source>
        <dbReference type="EMBL" id="CCO23863.1"/>
    </source>
</evidence>
<dbReference type="AlphaFoldDB" id="L0RAR4"/>
<dbReference type="KEGG" id="dhy:DESAM_21586"/>
<dbReference type="InterPro" id="IPR010865">
    <property type="entry name" value="DUF1499"/>
</dbReference>
<dbReference type="eggNOG" id="COG4446">
    <property type="taxonomic scope" value="Bacteria"/>
</dbReference>
<evidence type="ECO:0000313" key="2">
    <source>
        <dbReference type="Proteomes" id="UP000010808"/>
    </source>
</evidence>
<name>L0RAR4_9BACT</name>